<dbReference type="InterPro" id="IPR004218">
    <property type="entry name" value="GSHS_ATP-bd"/>
</dbReference>
<feature type="domain" description="Prokaryotic glutathione synthetase ATP-binding" evidence="1">
    <location>
        <begin position="128"/>
        <end position="290"/>
    </location>
</feature>
<dbReference type="Gene3D" id="3.30.470.20">
    <property type="entry name" value="ATP-grasp fold, B domain"/>
    <property type="match status" value="1"/>
</dbReference>
<name>A0A1H3E2A4_9RHOB</name>
<accession>A0A1H3E2A4</accession>
<dbReference type="SUPFAM" id="SSF56059">
    <property type="entry name" value="Glutathione synthetase ATP-binding domain-like"/>
    <property type="match status" value="1"/>
</dbReference>
<protein>
    <submittedName>
        <fullName evidence="2">Glutathione synthase/RimK-type ligase, ATP-grasp superfamily</fullName>
    </submittedName>
</protein>
<evidence type="ECO:0000259" key="1">
    <source>
        <dbReference type="Pfam" id="PF02955"/>
    </source>
</evidence>
<evidence type="ECO:0000313" key="2">
    <source>
        <dbReference type="EMBL" id="SDX72806.1"/>
    </source>
</evidence>
<keyword evidence="2" id="KW-0436">Ligase</keyword>
<sequence length="311" mass="34698">MPNVTQLKISLLQSRDMVQDADSSFELARNMSLLGAEIEIIEMQNGSFAARPYTKMYSRSRFNEYFTTPGYPPKASACLIRLDPPITFETANLISSNLGASAFINNPLALAALQDKSTLSYLDRRDSDAQILRDLDDLQAARAKWGDIVIRKRISHAGKSVQLLRSDDNIDQITYTQLRSPDKAEALVASPFYPEICQGEVRSIFVGNQLAGTWRKVPQPGEWRVNFDFSPTLQSYTPPNNEAGFLRRVSRFVSEKGILFFAIDYVRTSSGPKIIEINVCNPGGIVQADETLGTRICKTAAKLLIERVSHL</sequence>
<dbReference type="InterPro" id="IPR013815">
    <property type="entry name" value="ATP_grasp_subdomain_1"/>
</dbReference>
<dbReference type="Pfam" id="PF02955">
    <property type="entry name" value="GSH-S_ATP"/>
    <property type="match status" value="1"/>
</dbReference>
<dbReference type="EMBL" id="FNMZ01000009">
    <property type="protein sequence ID" value="SDX72806.1"/>
    <property type="molecule type" value="Genomic_DNA"/>
</dbReference>
<organism evidence="2 3">
    <name type="scientific">Albimonas donghaensis</name>
    <dbReference type="NCBI Taxonomy" id="356660"/>
    <lineage>
        <taxon>Bacteria</taxon>
        <taxon>Pseudomonadati</taxon>
        <taxon>Pseudomonadota</taxon>
        <taxon>Alphaproteobacteria</taxon>
        <taxon>Rhodobacterales</taxon>
        <taxon>Paracoccaceae</taxon>
        <taxon>Albimonas</taxon>
    </lineage>
</organism>
<dbReference type="Gene3D" id="3.30.1490.20">
    <property type="entry name" value="ATP-grasp fold, A domain"/>
    <property type="match status" value="1"/>
</dbReference>
<dbReference type="GO" id="GO:0005524">
    <property type="term" value="F:ATP binding"/>
    <property type="evidence" value="ECO:0007669"/>
    <property type="project" value="InterPro"/>
</dbReference>
<gene>
    <name evidence="2" type="ORF">SAMN05444336_10937</name>
</gene>
<reference evidence="2 3" key="1">
    <citation type="submission" date="2016-10" db="EMBL/GenBank/DDBJ databases">
        <authorList>
            <person name="de Groot N.N."/>
        </authorList>
    </citation>
    <scope>NUCLEOTIDE SEQUENCE [LARGE SCALE GENOMIC DNA]</scope>
    <source>
        <strain evidence="2 3">DSM 17890</strain>
    </source>
</reference>
<dbReference type="OrthoDB" id="3865600at2"/>
<proteinExistence type="predicted"/>
<evidence type="ECO:0000313" key="3">
    <source>
        <dbReference type="Proteomes" id="UP000199118"/>
    </source>
</evidence>
<keyword evidence="3" id="KW-1185">Reference proteome</keyword>
<dbReference type="Gene3D" id="3.40.50.20">
    <property type="match status" value="1"/>
</dbReference>
<dbReference type="STRING" id="356660.SAMN05444336_10937"/>
<dbReference type="GO" id="GO:0004363">
    <property type="term" value="F:glutathione synthase activity"/>
    <property type="evidence" value="ECO:0007669"/>
    <property type="project" value="InterPro"/>
</dbReference>
<dbReference type="AlphaFoldDB" id="A0A1H3E2A4"/>
<dbReference type="Proteomes" id="UP000199118">
    <property type="component" value="Unassembled WGS sequence"/>
</dbReference>